<evidence type="ECO:0000256" key="1">
    <source>
        <dbReference type="SAM" id="MobiDB-lite"/>
    </source>
</evidence>
<reference evidence="4 5" key="1">
    <citation type="submission" date="2024-01" db="EMBL/GenBank/DDBJ databases">
        <title>A draft genome for the cacao thread blight pathogen Marasmiellus scandens.</title>
        <authorList>
            <person name="Baruah I.K."/>
            <person name="Leung J."/>
            <person name="Bukari Y."/>
            <person name="Amoako-Attah I."/>
            <person name="Meinhardt L.W."/>
            <person name="Bailey B.A."/>
            <person name="Cohen S.P."/>
        </authorList>
    </citation>
    <scope>NUCLEOTIDE SEQUENCE [LARGE SCALE GENOMIC DNA]</scope>
    <source>
        <strain evidence="4 5">GH-19</strain>
    </source>
</reference>
<dbReference type="Proteomes" id="UP001498398">
    <property type="component" value="Unassembled WGS sequence"/>
</dbReference>
<feature type="transmembrane region" description="Helical" evidence="2">
    <location>
        <begin position="166"/>
        <end position="187"/>
    </location>
</feature>
<accession>A0ABR1JHY6</accession>
<feature type="chain" id="PRO_5046814150" evidence="3">
    <location>
        <begin position="17"/>
        <end position="390"/>
    </location>
</feature>
<keyword evidence="2" id="KW-1133">Transmembrane helix</keyword>
<gene>
    <name evidence="4" type="ORF">VKT23_008344</name>
</gene>
<proteinExistence type="predicted"/>
<feature type="compositionally biased region" description="Basic and acidic residues" evidence="1">
    <location>
        <begin position="293"/>
        <end position="306"/>
    </location>
</feature>
<sequence length="390" mass="41913">MYSVLAIFSLFAVARALVLTTPSPSFLVTNGSATVTWNAESGDPQGITIRIRNNATLNSFDFAADISVGDGNVTGILQNIPASGDYFVQAVDATNTSNVLANSKTFAINSTVASTTTSATTFTSSSVAWVPASFSSISSAFFSSLDTFPSSTAAFPAAQVRSSTPVGSIVGGVIGGIVMTVLAFLVSRTVRKRNIRRSTRRFLIDPVAANGSSSSELPSFRASTPLIYSRNSPSTSDGFSQLDESLTAPEPYPLTIPSPYPHPTHMSSKRRISMQEQTETERKLDQVNSQKARMMEQWEKTVRTESETTTTTLTSVNPFESAEDSVVGSTSTRRSSTGITSLGSESARPLDPEIQRQLDEMSKRIRELEVEKAQLTRELRSSVPPPGYAE</sequence>
<feature type="compositionally biased region" description="Pro residues" evidence="1">
    <location>
        <begin position="250"/>
        <end position="262"/>
    </location>
</feature>
<feature type="signal peptide" evidence="3">
    <location>
        <begin position="1"/>
        <end position="16"/>
    </location>
</feature>
<feature type="compositionally biased region" description="Polar residues" evidence="1">
    <location>
        <begin position="231"/>
        <end position="244"/>
    </location>
</feature>
<feature type="compositionally biased region" description="Low complexity" evidence="1">
    <location>
        <begin position="325"/>
        <end position="344"/>
    </location>
</feature>
<keyword evidence="2" id="KW-0472">Membrane</keyword>
<protein>
    <submittedName>
        <fullName evidence="4">Uncharacterized protein</fullName>
    </submittedName>
</protein>
<comment type="caution">
    <text evidence="4">The sequence shown here is derived from an EMBL/GenBank/DDBJ whole genome shotgun (WGS) entry which is preliminary data.</text>
</comment>
<keyword evidence="3" id="KW-0732">Signal</keyword>
<evidence type="ECO:0000256" key="3">
    <source>
        <dbReference type="SAM" id="SignalP"/>
    </source>
</evidence>
<evidence type="ECO:0000313" key="4">
    <source>
        <dbReference type="EMBL" id="KAK7461913.1"/>
    </source>
</evidence>
<evidence type="ECO:0000313" key="5">
    <source>
        <dbReference type="Proteomes" id="UP001498398"/>
    </source>
</evidence>
<keyword evidence="2" id="KW-0812">Transmembrane</keyword>
<organism evidence="4 5">
    <name type="scientific">Marasmiellus scandens</name>
    <dbReference type="NCBI Taxonomy" id="2682957"/>
    <lineage>
        <taxon>Eukaryota</taxon>
        <taxon>Fungi</taxon>
        <taxon>Dikarya</taxon>
        <taxon>Basidiomycota</taxon>
        <taxon>Agaricomycotina</taxon>
        <taxon>Agaricomycetes</taxon>
        <taxon>Agaricomycetidae</taxon>
        <taxon>Agaricales</taxon>
        <taxon>Marasmiineae</taxon>
        <taxon>Omphalotaceae</taxon>
        <taxon>Marasmiellus</taxon>
    </lineage>
</organism>
<dbReference type="EMBL" id="JBANRG010000012">
    <property type="protein sequence ID" value="KAK7461913.1"/>
    <property type="molecule type" value="Genomic_DNA"/>
</dbReference>
<name>A0ABR1JHY6_9AGAR</name>
<evidence type="ECO:0000256" key="2">
    <source>
        <dbReference type="SAM" id="Phobius"/>
    </source>
</evidence>
<keyword evidence="5" id="KW-1185">Reference proteome</keyword>
<feature type="compositionally biased region" description="Low complexity" evidence="1">
    <location>
        <begin position="307"/>
        <end position="316"/>
    </location>
</feature>
<feature type="region of interest" description="Disordered" evidence="1">
    <location>
        <begin position="231"/>
        <end position="353"/>
    </location>
</feature>